<dbReference type="STRING" id="1121919.SAMN02745975_01236"/>
<accession>A0A1M6GEE6</accession>
<evidence type="ECO:0000313" key="2">
    <source>
        <dbReference type="EMBL" id="SHJ08304.1"/>
    </source>
</evidence>
<dbReference type="AlphaFoldDB" id="A0A1M6GEE6"/>
<keyword evidence="1" id="KW-0472">Membrane</keyword>
<evidence type="ECO:0000256" key="1">
    <source>
        <dbReference type="SAM" id="Phobius"/>
    </source>
</evidence>
<name>A0A1M6GEE6_9FIRM</name>
<dbReference type="Pfam" id="PF05437">
    <property type="entry name" value="AzlD"/>
    <property type="match status" value="1"/>
</dbReference>
<dbReference type="OrthoDB" id="9811308at2"/>
<keyword evidence="1" id="KW-0812">Transmembrane</keyword>
<keyword evidence="3" id="KW-1185">Reference proteome</keyword>
<protein>
    <submittedName>
        <fullName evidence="2">Branched-chain amino acid transport protein</fullName>
    </submittedName>
</protein>
<sequence>MKQLVLLILGMGFVTYSSRMLSMVLLQEVSLHPFLQRFLRFIPYAALGALIFPGVLTSTSSLSSAAAGGLVAAGLAYFRFNLIIVVFGSISTVFLWQLLMQ</sequence>
<feature type="transmembrane region" description="Helical" evidence="1">
    <location>
        <begin position="38"/>
        <end position="56"/>
    </location>
</feature>
<dbReference type="InterPro" id="IPR008407">
    <property type="entry name" value="Brnchd-chn_aa_trnsp_AzlD"/>
</dbReference>
<reference evidence="3" key="1">
    <citation type="submission" date="2016-11" db="EMBL/GenBank/DDBJ databases">
        <authorList>
            <person name="Varghese N."/>
            <person name="Submissions S."/>
        </authorList>
    </citation>
    <scope>NUCLEOTIDE SEQUENCE [LARGE SCALE GENOMIC DNA]</scope>
    <source>
        <strain evidence="3">DSM 17957</strain>
    </source>
</reference>
<keyword evidence="1" id="KW-1133">Transmembrane helix</keyword>
<evidence type="ECO:0000313" key="3">
    <source>
        <dbReference type="Proteomes" id="UP000184536"/>
    </source>
</evidence>
<feature type="transmembrane region" description="Helical" evidence="1">
    <location>
        <begin position="76"/>
        <end position="99"/>
    </location>
</feature>
<feature type="transmembrane region" description="Helical" evidence="1">
    <location>
        <begin position="6"/>
        <end position="26"/>
    </location>
</feature>
<dbReference type="Proteomes" id="UP000184536">
    <property type="component" value="Unassembled WGS sequence"/>
</dbReference>
<dbReference type="RefSeq" id="WP_110940476.1">
    <property type="nucleotide sequence ID" value="NZ_FQZV01000014.1"/>
</dbReference>
<proteinExistence type="predicted"/>
<gene>
    <name evidence="2" type="ORF">SAMN02745975_01236</name>
</gene>
<dbReference type="EMBL" id="FQZV01000014">
    <property type="protein sequence ID" value="SHJ08304.1"/>
    <property type="molecule type" value="Genomic_DNA"/>
</dbReference>
<organism evidence="2 3">
    <name type="scientific">Geosporobacter subterraneus DSM 17957</name>
    <dbReference type="NCBI Taxonomy" id="1121919"/>
    <lineage>
        <taxon>Bacteria</taxon>
        <taxon>Bacillati</taxon>
        <taxon>Bacillota</taxon>
        <taxon>Clostridia</taxon>
        <taxon>Peptostreptococcales</taxon>
        <taxon>Thermotaleaceae</taxon>
        <taxon>Geosporobacter</taxon>
    </lineage>
</organism>